<accession>A0A1M3TVQ3</accession>
<evidence type="ECO:0000313" key="2">
    <source>
        <dbReference type="Proteomes" id="UP000184063"/>
    </source>
</evidence>
<gene>
    <name evidence="1" type="ORF">ASPFODRAFT_29373</name>
</gene>
<dbReference type="AlphaFoldDB" id="A0A1M3TVQ3"/>
<sequence>MGDLAWANSAFERLVDKATVKRMDVSKRLHEMIQKQIPAAYYTDQVGRCINKAIRAFGGTARDVGIFRLIIRPNLVSYLIHLILHVIDEKKLFGPISGVIML</sequence>
<proteinExistence type="predicted"/>
<protein>
    <submittedName>
        <fullName evidence="1">Uncharacterized protein</fullName>
    </submittedName>
</protein>
<reference evidence="2" key="1">
    <citation type="journal article" date="2017" name="Genome Biol.">
        <title>Comparative genomics reveals high biological diversity and specific adaptations in the industrially and medically important fungal genus Aspergillus.</title>
        <authorList>
            <person name="de Vries R.P."/>
            <person name="Riley R."/>
            <person name="Wiebenga A."/>
            <person name="Aguilar-Osorio G."/>
            <person name="Amillis S."/>
            <person name="Uchima C.A."/>
            <person name="Anderluh G."/>
            <person name="Asadollahi M."/>
            <person name="Askin M."/>
            <person name="Barry K."/>
            <person name="Battaglia E."/>
            <person name="Bayram O."/>
            <person name="Benocci T."/>
            <person name="Braus-Stromeyer S.A."/>
            <person name="Caldana C."/>
            <person name="Canovas D."/>
            <person name="Cerqueira G.C."/>
            <person name="Chen F."/>
            <person name="Chen W."/>
            <person name="Choi C."/>
            <person name="Clum A."/>
            <person name="Dos Santos R.A."/>
            <person name="Damasio A.R."/>
            <person name="Diallinas G."/>
            <person name="Emri T."/>
            <person name="Fekete E."/>
            <person name="Flipphi M."/>
            <person name="Freyberg S."/>
            <person name="Gallo A."/>
            <person name="Gournas C."/>
            <person name="Habgood R."/>
            <person name="Hainaut M."/>
            <person name="Harispe M.L."/>
            <person name="Henrissat B."/>
            <person name="Hilden K.S."/>
            <person name="Hope R."/>
            <person name="Hossain A."/>
            <person name="Karabika E."/>
            <person name="Karaffa L."/>
            <person name="Karanyi Z."/>
            <person name="Krasevec N."/>
            <person name="Kuo A."/>
            <person name="Kusch H."/>
            <person name="LaButti K."/>
            <person name="Lagendijk E.L."/>
            <person name="Lapidus A."/>
            <person name="Levasseur A."/>
            <person name="Lindquist E."/>
            <person name="Lipzen A."/>
            <person name="Logrieco A.F."/>
            <person name="MacCabe A."/>
            <person name="Maekelae M.R."/>
            <person name="Malavazi I."/>
            <person name="Melin P."/>
            <person name="Meyer V."/>
            <person name="Mielnichuk N."/>
            <person name="Miskei M."/>
            <person name="Molnar A.P."/>
            <person name="Mule G."/>
            <person name="Ngan C.Y."/>
            <person name="Orejas M."/>
            <person name="Orosz E."/>
            <person name="Ouedraogo J.P."/>
            <person name="Overkamp K.M."/>
            <person name="Park H.-S."/>
            <person name="Perrone G."/>
            <person name="Piumi F."/>
            <person name="Punt P.J."/>
            <person name="Ram A.F."/>
            <person name="Ramon A."/>
            <person name="Rauscher S."/>
            <person name="Record E."/>
            <person name="Riano-Pachon D.M."/>
            <person name="Robert V."/>
            <person name="Roehrig J."/>
            <person name="Ruller R."/>
            <person name="Salamov A."/>
            <person name="Salih N.S."/>
            <person name="Samson R.A."/>
            <person name="Sandor E."/>
            <person name="Sanguinetti M."/>
            <person name="Schuetze T."/>
            <person name="Sepcic K."/>
            <person name="Shelest E."/>
            <person name="Sherlock G."/>
            <person name="Sophianopoulou V."/>
            <person name="Squina F.M."/>
            <person name="Sun H."/>
            <person name="Susca A."/>
            <person name="Todd R.B."/>
            <person name="Tsang A."/>
            <person name="Unkles S.E."/>
            <person name="van de Wiele N."/>
            <person name="van Rossen-Uffink D."/>
            <person name="Oliveira J.V."/>
            <person name="Vesth T.C."/>
            <person name="Visser J."/>
            <person name="Yu J.-H."/>
            <person name="Zhou M."/>
            <person name="Andersen M.R."/>
            <person name="Archer D.B."/>
            <person name="Baker S.E."/>
            <person name="Benoit I."/>
            <person name="Brakhage A.A."/>
            <person name="Braus G.H."/>
            <person name="Fischer R."/>
            <person name="Frisvad J.C."/>
            <person name="Goldman G.H."/>
            <person name="Houbraken J."/>
            <person name="Oakley B."/>
            <person name="Pocsi I."/>
            <person name="Scazzocchio C."/>
            <person name="Seiboth B."/>
            <person name="vanKuyk P.A."/>
            <person name="Wortman J."/>
            <person name="Dyer P.S."/>
            <person name="Grigoriev I.V."/>
        </authorList>
    </citation>
    <scope>NUCLEOTIDE SEQUENCE [LARGE SCALE GENOMIC DNA]</scope>
    <source>
        <strain evidence="2">CBS 106.47</strain>
    </source>
</reference>
<evidence type="ECO:0000313" key="1">
    <source>
        <dbReference type="EMBL" id="OJZ90947.1"/>
    </source>
</evidence>
<dbReference type="Proteomes" id="UP000184063">
    <property type="component" value="Unassembled WGS sequence"/>
</dbReference>
<dbReference type="EMBL" id="KV878237">
    <property type="protein sequence ID" value="OJZ90947.1"/>
    <property type="molecule type" value="Genomic_DNA"/>
</dbReference>
<dbReference type="VEuPathDB" id="FungiDB:ASPFODRAFT_29373"/>
<name>A0A1M3TVQ3_ASPLC</name>
<organism evidence="1 2">
    <name type="scientific">Aspergillus luchuensis (strain CBS 106.47)</name>
    <dbReference type="NCBI Taxonomy" id="1137211"/>
    <lineage>
        <taxon>Eukaryota</taxon>
        <taxon>Fungi</taxon>
        <taxon>Dikarya</taxon>
        <taxon>Ascomycota</taxon>
        <taxon>Pezizomycotina</taxon>
        <taxon>Eurotiomycetes</taxon>
        <taxon>Eurotiomycetidae</taxon>
        <taxon>Eurotiales</taxon>
        <taxon>Aspergillaceae</taxon>
        <taxon>Aspergillus</taxon>
        <taxon>Aspergillus subgen. Circumdati</taxon>
    </lineage>
</organism>